<dbReference type="Proteomes" id="UP001156102">
    <property type="component" value="Unassembled WGS sequence"/>
</dbReference>
<evidence type="ECO:0000256" key="9">
    <source>
        <dbReference type="SAM" id="Phobius"/>
    </source>
</evidence>
<feature type="transmembrane region" description="Helical" evidence="9">
    <location>
        <begin position="401"/>
        <end position="419"/>
    </location>
</feature>
<feature type="transmembrane region" description="Helical" evidence="9">
    <location>
        <begin position="374"/>
        <end position="395"/>
    </location>
</feature>
<feature type="transmembrane region" description="Helical" evidence="9">
    <location>
        <begin position="302"/>
        <end position="322"/>
    </location>
</feature>
<dbReference type="Gene3D" id="1.20.1720.10">
    <property type="entry name" value="Multidrug resistance protein D"/>
    <property type="match status" value="1"/>
</dbReference>
<keyword evidence="5 9" id="KW-0812">Transmembrane</keyword>
<evidence type="ECO:0000256" key="2">
    <source>
        <dbReference type="ARBA" id="ARBA00008537"/>
    </source>
</evidence>
<keyword evidence="3" id="KW-0813">Transport</keyword>
<evidence type="ECO:0000313" key="11">
    <source>
        <dbReference type="EMBL" id="MCP8969269.1"/>
    </source>
</evidence>
<dbReference type="Pfam" id="PF07690">
    <property type="entry name" value="MFS_1"/>
    <property type="match status" value="1"/>
</dbReference>
<feature type="transmembrane region" description="Helical" evidence="9">
    <location>
        <begin position="115"/>
        <end position="135"/>
    </location>
</feature>
<evidence type="ECO:0000256" key="4">
    <source>
        <dbReference type="ARBA" id="ARBA00022475"/>
    </source>
</evidence>
<dbReference type="PROSITE" id="PS50850">
    <property type="entry name" value="MFS"/>
    <property type="match status" value="1"/>
</dbReference>
<comment type="similarity">
    <text evidence="2">Belongs to the major facilitator superfamily. EmrB family.</text>
</comment>
<dbReference type="RefSeq" id="WP_254759179.1">
    <property type="nucleotide sequence ID" value="NZ_JANCLT010000005.1"/>
</dbReference>
<dbReference type="CDD" id="cd17503">
    <property type="entry name" value="MFS_LmrB_MDR_like"/>
    <property type="match status" value="1"/>
</dbReference>
<dbReference type="GO" id="GO:0022857">
    <property type="term" value="F:transmembrane transporter activity"/>
    <property type="evidence" value="ECO:0007669"/>
    <property type="project" value="InterPro"/>
</dbReference>
<dbReference type="InterPro" id="IPR020846">
    <property type="entry name" value="MFS_dom"/>
</dbReference>
<feature type="transmembrane region" description="Helical" evidence="9">
    <location>
        <begin position="503"/>
        <end position="521"/>
    </location>
</feature>
<dbReference type="GO" id="GO:0005886">
    <property type="term" value="C:plasma membrane"/>
    <property type="evidence" value="ECO:0007669"/>
    <property type="project" value="UniProtKB-SubCell"/>
</dbReference>
<evidence type="ECO:0000256" key="1">
    <source>
        <dbReference type="ARBA" id="ARBA00004651"/>
    </source>
</evidence>
<evidence type="ECO:0000313" key="12">
    <source>
        <dbReference type="Proteomes" id="UP001156102"/>
    </source>
</evidence>
<feature type="transmembrane region" description="Helical" evidence="9">
    <location>
        <begin position="240"/>
        <end position="264"/>
    </location>
</feature>
<evidence type="ECO:0000256" key="3">
    <source>
        <dbReference type="ARBA" id="ARBA00022448"/>
    </source>
</evidence>
<organism evidence="11 12">
    <name type="scientific">Ectobacillus ponti</name>
    <dbReference type="NCBI Taxonomy" id="2961894"/>
    <lineage>
        <taxon>Bacteria</taxon>
        <taxon>Bacillati</taxon>
        <taxon>Bacillota</taxon>
        <taxon>Bacilli</taxon>
        <taxon>Bacillales</taxon>
        <taxon>Bacillaceae</taxon>
        <taxon>Ectobacillus</taxon>
    </lineage>
</organism>
<keyword evidence="7 9" id="KW-0472">Membrane</keyword>
<feature type="transmembrane region" description="Helical" evidence="9">
    <location>
        <begin position="588"/>
        <end position="606"/>
    </location>
</feature>
<keyword evidence="4" id="KW-1003">Cell membrane</keyword>
<feature type="region of interest" description="Disordered" evidence="8">
    <location>
        <begin position="85"/>
        <end position="104"/>
    </location>
</feature>
<feature type="transmembrane region" description="Helical" evidence="9">
    <location>
        <begin position="431"/>
        <end position="451"/>
    </location>
</feature>
<dbReference type="InterPro" id="IPR004638">
    <property type="entry name" value="EmrB-like"/>
</dbReference>
<evidence type="ECO:0000256" key="5">
    <source>
        <dbReference type="ARBA" id="ARBA00022692"/>
    </source>
</evidence>
<gene>
    <name evidence="11" type="ORF">NK662_12040</name>
</gene>
<protein>
    <submittedName>
        <fullName evidence="11">DHA2 family efflux MFS transporter permease subunit</fullName>
    </submittedName>
</protein>
<evidence type="ECO:0000256" key="7">
    <source>
        <dbReference type="ARBA" id="ARBA00023136"/>
    </source>
</evidence>
<keyword evidence="6 9" id="KW-1133">Transmembrane helix</keyword>
<evidence type="ECO:0000256" key="6">
    <source>
        <dbReference type="ARBA" id="ARBA00022989"/>
    </source>
</evidence>
<name>A0AA41X5G7_9BACI</name>
<dbReference type="PRINTS" id="PR01036">
    <property type="entry name" value="TCRTETB"/>
</dbReference>
<dbReference type="InterPro" id="IPR011701">
    <property type="entry name" value="MFS"/>
</dbReference>
<feature type="transmembrane region" description="Helical" evidence="9">
    <location>
        <begin position="270"/>
        <end position="290"/>
    </location>
</feature>
<feature type="transmembrane region" description="Helical" evidence="9">
    <location>
        <begin position="334"/>
        <end position="353"/>
    </location>
</feature>
<dbReference type="InterPro" id="IPR036259">
    <property type="entry name" value="MFS_trans_sf"/>
</dbReference>
<proteinExistence type="inferred from homology"/>
<feature type="transmembrane region" description="Helical" evidence="9">
    <location>
        <begin position="155"/>
        <end position="176"/>
    </location>
</feature>
<feature type="transmembrane region" description="Helical" evidence="9">
    <location>
        <begin position="6"/>
        <end position="24"/>
    </location>
</feature>
<dbReference type="PANTHER" id="PTHR42718">
    <property type="entry name" value="MAJOR FACILITATOR SUPERFAMILY MULTIDRUG TRANSPORTER MFSC"/>
    <property type="match status" value="1"/>
</dbReference>
<reference evidence="11" key="1">
    <citation type="submission" date="2022-07" db="EMBL/GenBank/DDBJ databases">
        <authorList>
            <person name="Li W.-J."/>
            <person name="Deng Q.-Q."/>
        </authorList>
    </citation>
    <scope>NUCLEOTIDE SEQUENCE</scope>
    <source>
        <strain evidence="11">SYSU M60031</strain>
    </source>
</reference>
<feature type="transmembrane region" description="Helical" evidence="9">
    <location>
        <begin position="183"/>
        <end position="206"/>
    </location>
</feature>
<feature type="domain" description="Major facilitator superfamily (MFS) profile" evidence="10">
    <location>
        <begin position="117"/>
        <end position="611"/>
    </location>
</feature>
<comment type="subcellular location">
    <subcellularLocation>
        <location evidence="1">Cell membrane</location>
        <topology evidence="1">Multi-pass membrane protein</topology>
    </subcellularLocation>
</comment>
<feature type="compositionally biased region" description="Basic and acidic residues" evidence="8">
    <location>
        <begin position="95"/>
        <end position="104"/>
    </location>
</feature>
<evidence type="ECO:0000256" key="8">
    <source>
        <dbReference type="SAM" id="MobiDB-lite"/>
    </source>
</evidence>
<feature type="transmembrane region" description="Helical" evidence="9">
    <location>
        <begin position="463"/>
        <end position="482"/>
    </location>
</feature>
<sequence length="616" mass="66553">MSSIIIAVYAVFCVSIFVFVNISMNRKKGVSIIEAHAEREAVKEAAAGQEPMLLEQEDSSSEQVLQSAATTALMEQAVEDVMEEVDAEKPSPAPKRTEKVRENVHTGEKPAANRALTLVILVIGMFVSLLNQTVIDTVVPTLINEFNVSATTAQWLTNGFMLVNGILVPISVYLVNTFTYRKLFLFAMLFFTAGSILCAAATNFSVMMTGRAIQAVGAGILMPIGSNIFLMLFPPGRRGVAMGLLGIALILAPAIGPTIAGWLIEHYTWNVMFYGMFILGLLIFFVAIRFFRLEQTLSKPRFDAIGAVASAIGLGTLLYGFSEAGSEGWDSAEVVSMLIVGTIGLIFFIVWELKAEKKLMDLTIFKIPAFSFTIVINVIITMSMFGGLLLLPIYLQNIRGFSAIDSGIILLPGSLLMGFMGPFAGRLFDRYGIRPLAVCGLLITTYCTYEFTHLSYDTPYSHIIGIYTLRSFGMSFLMMPMMTAGINSLKASQISDGTAAQSTLRSVAGSIGTAILITVMSRQSTFHAADYANEVTAANPVLYTSFTQNVQGLAAVAHVPAQTGATLETSLLYGQVMKISAIEGINDAFWVATIASAAALVLSLFLQSGKKRPAKK</sequence>
<dbReference type="PANTHER" id="PTHR42718:SF9">
    <property type="entry name" value="MAJOR FACILITATOR SUPERFAMILY MULTIDRUG TRANSPORTER MFSC"/>
    <property type="match status" value="1"/>
</dbReference>
<dbReference type="AlphaFoldDB" id="A0AA41X5G7"/>
<dbReference type="SUPFAM" id="SSF103473">
    <property type="entry name" value="MFS general substrate transporter"/>
    <property type="match status" value="1"/>
</dbReference>
<comment type="caution">
    <text evidence="11">The sequence shown here is derived from an EMBL/GenBank/DDBJ whole genome shotgun (WGS) entry which is preliminary data.</text>
</comment>
<feature type="transmembrane region" description="Helical" evidence="9">
    <location>
        <begin position="212"/>
        <end position="233"/>
    </location>
</feature>
<accession>A0AA41X5G7</accession>
<dbReference type="Gene3D" id="1.20.1250.20">
    <property type="entry name" value="MFS general substrate transporter like domains"/>
    <property type="match status" value="1"/>
</dbReference>
<dbReference type="EMBL" id="JANCLT010000005">
    <property type="protein sequence ID" value="MCP8969269.1"/>
    <property type="molecule type" value="Genomic_DNA"/>
</dbReference>
<evidence type="ECO:0000259" key="10">
    <source>
        <dbReference type="PROSITE" id="PS50850"/>
    </source>
</evidence>
<dbReference type="NCBIfam" id="TIGR00711">
    <property type="entry name" value="efflux_EmrB"/>
    <property type="match status" value="1"/>
</dbReference>
<keyword evidence="12" id="KW-1185">Reference proteome</keyword>